<organism evidence="1">
    <name type="scientific">marine sediment metagenome</name>
    <dbReference type="NCBI Taxonomy" id="412755"/>
    <lineage>
        <taxon>unclassified sequences</taxon>
        <taxon>metagenomes</taxon>
        <taxon>ecological metagenomes</taxon>
    </lineage>
</organism>
<comment type="caution">
    <text evidence="1">The sequence shown here is derived from an EMBL/GenBank/DDBJ whole genome shotgun (WGS) entry which is preliminary data.</text>
</comment>
<name>X1TUQ0_9ZZZZ</name>
<evidence type="ECO:0000313" key="1">
    <source>
        <dbReference type="EMBL" id="GAI95106.1"/>
    </source>
</evidence>
<gene>
    <name evidence="1" type="ORF">S12H4_36926</name>
</gene>
<accession>X1TUQ0</accession>
<protein>
    <submittedName>
        <fullName evidence="1">Uncharacterized protein</fullName>
    </submittedName>
</protein>
<sequence>MRKFRLQEGVASISKFYRTAEELREFVKENNIKLLRLLKYLRKRNDKKIQKGRNC</sequence>
<reference evidence="1" key="1">
    <citation type="journal article" date="2014" name="Front. Microbiol.">
        <title>High frequency of phylogenetically diverse reductive dehalogenase-homologous genes in deep subseafloor sedimentary metagenomes.</title>
        <authorList>
            <person name="Kawai M."/>
            <person name="Futagami T."/>
            <person name="Toyoda A."/>
            <person name="Takaki Y."/>
            <person name="Nishi S."/>
            <person name="Hori S."/>
            <person name="Arai W."/>
            <person name="Tsubouchi T."/>
            <person name="Morono Y."/>
            <person name="Uchiyama I."/>
            <person name="Ito T."/>
            <person name="Fujiyama A."/>
            <person name="Inagaki F."/>
            <person name="Takami H."/>
        </authorList>
    </citation>
    <scope>NUCLEOTIDE SEQUENCE</scope>
    <source>
        <strain evidence="1">Expedition CK06-06</strain>
    </source>
</reference>
<proteinExistence type="predicted"/>
<dbReference type="AlphaFoldDB" id="X1TUQ0"/>
<dbReference type="EMBL" id="BARW01022056">
    <property type="protein sequence ID" value="GAI95106.1"/>
    <property type="molecule type" value="Genomic_DNA"/>
</dbReference>